<feature type="domain" description="DNA polymerase III subunit delta C-terminal" evidence="11">
    <location>
        <begin position="214"/>
        <end position="334"/>
    </location>
</feature>
<evidence type="ECO:0000256" key="3">
    <source>
        <dbReference type="ARBA" id="ARBA00022679"/>
    </source>
</evidence>
<dbReference type="CDD" id="cd18138">
    <property type="entry name" value="HLD_clamp_pol_III_delta"/>
    <property type="match status" value="1"/>
</dbReference>
<dbReference type="GO" id="GO:0003677">
    <property type="term" value="F:DNA binding"/>
    <property type="evidence" value="ECO:0007669"/>
    <property type="project" value="InterPro"/>
</dbReference>
<keyword evidence="13" id="KW-1185">Reference proteome</keyword>
<accession>A0A1E7ZE86</accession>
<dbReference type="EMBL" id="MDHN01000010">
    <property type="protein sequence ID" value="OFC71838.1"/>
    <property type="molecule type" value="Genomic_DNA"/>
</dbReference>
<organism evidence="12 13">
    <name type="scientific">Alteromonas confluentis</name>
    <dbReference type="NCBI Taxonomy" id="1656094"/>
    <lineage>
        <taxon>Bacteria</taxon>
        <taxon>Pseudomonadati</taxon>
        <taxon>Pseudomonadota</taxon>
        <taxon>Gammaproteobacteria</taxon>
        <taxon>Alteromonadales</taxon>
        <taxon>Alteromonadaceae</taxon>
        <taxon>Alteromonas/Salinimonas group</taxon>
        <taxon>Alteromonas</taxon>
    </lineage>
</organism>
<dbReference type="Gene3D" id="1.20.272.10">
    <property type="match status" value="1"/>
</dbReference>
<evidence type="ECO:0000256" key="1">
    <source>
        <dbReference type="ARBA" id="ARBA00012417"/>
    </source>
</evidence>
<dbReference type="AlphaFoldDB" id="A0A1E7ZE86"/>
<dbReference type="EC" id="2.7.7.7" evidence="1 9"/>
<dbReference type="PANTHER" id="PTHR34388">
    <property type="entry name" value="DNA POLYMERASE III SUBUNIT DELTA"/>
    <property type="match status" value="1"/>
</dbReference>
<dbReference type="InterPro" id="IPR005790">
    <property type="entry name" value="DNA_polIII_delta"/>
</dbReference>
<evidence type="ECO:0000256" key="2">
    <source>
        <dbReference type="ARBA" id="ARBA00017703"/>
    </source>
</evidence>
<comment type="caution">
    <text evidence="12">The sequence shown here is derived from an EMBL/GenBank/DDBJ whole genome shotgun (WGS) entry which is preliminary data.</text>
</comment>
<reference evidence="12 13" key="1">
    <citation type="submission" date="2016-08" db="EMBL/GenBank/DDBJ databases">
        <authorList>
            <person name="Seilhamer J.J."/>
        </authorList>
    </citation>
    <scope>NUCLEOTIDE SEQUENCE [LARGE SCALE GENOMIC DNA]</scope>
    <source>
        <strain evidence="12 13">KCTC 42603</strain>
    </source>
</reference>
<dbReference type="OrthoDB" id="9770982at2"/>
<dbReference type="Pfam" id="PF06144">
    <property type="entry name" value="DNA_pol3_delta"/>
    <property type="match status" value="1"/>
</dbReference>
<dbReference type="InterPro" id="IPR027417">
    <property type="entry name" value="P-loop_NTPase"/>
</dbReference>
<evidence type="ECO:0000256" key="7">
    <source>
        <dbReference type="ARBA" id="ARBA00034754"/>
    </source>
</evidence>
<dbReference type="SUPFAM" id="SSF48019">
    <property type="entry name" value="post-AAA+ oligomerization domain-like"/>
    <property type="match status" value="1"/>
</dbReference>
<dbReference type="RefSeq" id="WP_070124180.1">
    <property type="nucleotide sequence ID" value="NZ_MDHN01000010.1"/>
</dbReference>
<evidence type="ECO:0000259" key="10">
    <source>
        <dbReference type="Pfam" id="PF06144"/>
    </source>
</evidence>
<dbReference type="NCBIfam" id="TIGR01128">
    <property type="entry name" value="holA"/>
    <property type="match status" value="1"/>
</dbReference>
<dbReference type="GO" id="GO:0006261">
    <property type="term" value="P:DNA-templated DNA replication"/>
    <property type="evidence" value="ECO:0007669"/>
    <property type="project" value="TreeGrafter"/>
</dbReference>
<evidence type="ECO:0000256" key="4">
    <source>
        <dbReference type="ARBA" id="ARBA00022695"/>
    </source>
</evidence>
<keyword evidence="6" id="KW-0239">DNA-directed DNA polymerase</keyword>
<gene>
    <name evidence="12" type="ORF">BFC18_06710</name>
</gene>
<dbReference type="PANTHER" id="PTHR34388:SF1">
    <property type="entry name" value="DNA POLYMERASE III SUBUNIT DELTA"/>
    <property type="match status" value="1"/>
</dbReference>
<sequence>MQVYPNRFNQELQRGLKPCYLLFGDEPQQKFSMIEALREKAKAEGFTERTVFVADSGFSWSQLIEATQSLSLFASQQLIELELPTGKPGTEGSQTLQAIAPNLGQDILLLVHGPRIGKDVQKGKWFKVLDDIGVHSICYPLEGNNLNSWIQQELQQAKLNADAACVRMIADMCEGNMLAASQEIQKLSLVFAGQTITPEQVEAAIVDQSRFNVFQLVDVMLGGEQQRCIKMLYRLESEGIEPNILIWALVREWQTLTQLQDQLKSGQQIQWMKLGIWKNRQAVYQSALNRLTPAQMKHIRQELEQADLAFKQYTVVRPYVKLAHLCMLFMGVPLGHLPVME</sequence>
<evidence type="ECO:0000256" key="5">
    <source>
        <dbReference type="ARBA" id="ARBA00022705"/>
    </source>
</evidence>
<evidence type="ECO:0000313" key="13">
    <source>
        <dbReference type="Proteomes" id="UP000175691"/>
    </source>
</evidence>
<dbReference type="Gene3D" id="1.10.8.60">
    <property type="match status" value="1"/>
</dbReference>
<comment type="similarity">
    <text evidence="7">Belongs to the DNA polymerase HolA subunit family.</text>
</comment>
<dbReference type="InterPro" id="IPR010372">
    <property type="entry name" value="DNA_pol3_delta_N"/>
</dbReference>
<keyword evidence="5" id="KW-0235">DNA replication</keyword>
<dbReference type="GO" id="GO:0003887">
    <property type="term" value="F:DNA-directed DNA polymerase activity"/>
    <property type="evidence" value="ECO:0007669"/>
    <property type="project" value="UniProtKB-UniRule"/>
</dbReference>
<evidence type="ECO:0000313" key="12">
    <source>
        <dbReference type="EMBL" id="OFC71838.1"/>
    </source>
</evidence>
<dbReference type="InterPro" id="IPR032780">
    <property type="entry name" value="DNA_pol3_delt_C"/>
</dbReference>
<dbReference type="InterPro" id="IPR008921">
    <property type="entry name" value="DNA_pol3_clamp-load_cplx_C"/>
</dbReference>
<comment type="catalytic activity">
    <reaction evidence="8">
        <text>DNA(n) + a 2'-deoxyribonucleoside 5'-triphosphate = DNA(n+1) + diphosphate</text>
        <dbReference type="Rhea" id="RHEA:22508"/>
        <dbReference type="Rhea" id="RHEA-COMP:17339"/>
        <dbReference type="Rhea" id="RHEA-COMP:17340"/>
        <dbReference type="ChEBI" id="CHEBI:33019"/>
        <dbReference type="ChEBI" id="CHEBI:61560"/>
        <dbReference type="ChEBI" id="CHEBI:173112"/>
        <dbReference type="EC" id="2.7.7.7"/>
    </reaction>
</comment>
<feature type="domain" description="DNA polymerase III delta N-terminal" evidence="10">
    <location>
        <begin position="20"/>
        <end position="130"/>
    </location>
</feature>
<evidence type="ECO:0000259" key="11">
    <source>
        <dbReference type="Pfam" id="PF14840"/>
    </source>
</evidence>
<evidence type="ECO:0000256" key="8">
    <source>
        <dbReference type="ARBA" id="ARBA00049244"/>
    </source>
</evidence>
<protein>
    <recommendedName>
        <fullName evidence="2 9">DNA polymerase III subunit delta</fullName>
        <ecNumber evidence="1 9">2.7.7.7</ecNumber>
    </recommendedName>
</protein>
<proteinExistence type="inferred from homology"/>
<dbReference type="GO" id="GO:0009360">
    <property type="term" value="C:DNA polymerase III complex"/>
    <property type="evidence" value="ECO:0007669"/>
    <property type="project" value="UniProtKB-UniRule"/>
</dbReference>
<keyword evidence="3" id="KW-0808">Transferase</keyword>
<dbReference type="Proteomes" id="UP000175691">
    <property type="component" value="Unassembled WGS sequence"/>
</dbReference>
<dbReference type="Gene3D" id="3.40.50.300">
    <property type="entry name" value="P-loop containing nucleotide triphosphate hydrolases"/>
    <property type="match status" value="1"/>
</dbReference>
<evidence type="ECO:0000256" key="9">
    <source>
        <dbReference type="NCBIfam" id="TIGR01128"/>
    </source>
</evidence>
<dbReference type="SUPFAM" id="SSF52540">
    <property type="entry name" value="P-loop containing nucleoside triphosphate hydrolases"/>
    <property type="match status" value="1"/>
</dbReference>
<dbReference type="STRING" id="1656094.BFC18_06710"/>
<dbReference type="Pfam" id="PF14840">
    <property type="entry name" value="DNA_pol3_delt_C"/>
    <property type="match status" value="1"/>
</dbReference>
<name>A0A1E7ZE86_9ALTE</name>
<keyword evidence="4" id="KW-0548">Nucleotidyltransferase</keyword>
<evidence type="ECO:0000256" key="6">
    <source>
        <dbReference type="ARBA" id="ARBA00022932"/>
    </source>
</evidence>